<dbReference type="Proteomes" id="UP000266841">
    <property type="component" value="Unassembled WGS sequence"/>
</dbReference>
<comment type="caution">
    <text evidence="2">The sequence shown here is derived from an EMBL/GenBank/DDBJ whole genome shotgun (WGS) entry which is preliminary data.</text>
</comment>
<protein>
    <submittedName>
        <fullName evidence="2">Uncharacterized protein</fullName>
    </submittedName>
</protein>
<dbReference type="AlphaFoldDB" id="K0SIG0"/>
<feature type="region of interest" description="Disordered" evidence="1">
    <location>
        <begin position="303"/>
        <end position="385"/>
    </location>
</feature>
<feature type="compositionally biased region" description="Basic and acidic residues" evidence="1">
    <location>
        <begin position="348"/>
        <end position="363"/>
    </location>
</feature>
<dbReference type="EMBL" id="AGNL01016961">
    <property type="protein sequence ID" value="EJK64714.1"/>
    <property type="molecule type" value="Genomic_DNA"/>
</dbReference>
<feature type="compositionally biased region" description="Low complexity" evidence="1">
    <location>
        <begin position="237"/>
        <end position="250"/>
    </location>
</feature>
<feature type="compositionally biased region" description="Low complexity" evidence="1">
    <location>
        <begin position="173"/>
        <end position="186"/>
    </location>
</feature>
<sequence length="429" mass="46595">MRQEHAPAKLEESQNRILQVTPTRSPSLALSPGGHILLSLECLECFSESSARTVGGESRKREGTVFDTTPETVSELSQKHSEVESLDSINKAYEIIVPKVCHARFGSVFRQWKAENVIKHENVALRTKLKAGADKKRKSVESATVTPGLATAKKARNEEAESDVAEANRSFHTATATATKPAPAAAGRERKDKATLSLGAGETLIPARLLPGRVRPDHLPPRHQQPRRTGRPNMSIGRRTTGRRSSSTRPGSRRRGEDGVGGLGDRVEHHARSPTNTTAITCYDGRPRTNASFADARSHRQGLKSLPHTTDNTPDSPEAPQPSSSSVLKERDHLKSPGIISGAVSVEPAHRDSSHGTRIEQTKWRSGCSSTPGGYATSDHLGKEERKAACRSLITSRISKGTSQPNELELAYSYCRRGELPKESRVSTG</sequence>
<feature type="region of interest" description="Disordered" evidence="1">
    <location>
        <begin position="1"/>
        <end position="24"/>
    </location>
</feature>
<feature type="compositionally biased region" description="Basic and acidic residues" evidence="1">
    <location>
        <begin position="1"/>
        <end position="14"/>
    </location>
</feature>
<feature type="compositionally biased region" description="Polar residues" evidence="1">
    <location>
        <begin position="15"/>
        <end position="24"/>
    </location>
</feature>
<name>K0SIG0_THAOC</name>
<evidence type="ECO:0000256" key="1">
    <source>
        <dbReference type="SAM" id="MobiDB-lite"/>
    </source>
</evidence>
<evidence type="ECO:0000313" key="3">
    <source>
        <dbReference type="Proteomes" id="UP000266841"/>
    </source>
</evidence>
<evidence type="ECO:0000313" key="2">
    <source>
        <dbReference type="EMBL" id="EJK64714.1"/>
    </source>
</evidence>
<organism evidence="2 3">
    <name type="scientific">Thalassiosira oceanica</name>
    <name type="common">Marine diatom</name>
    <dbReference type="NCBI Taxonomy" id="159749"/>
    <lineage>
        <taxon>Eukaryota</taxon>
        <taxon>Sar</taxon>
        <taxon>Stramenopiles</taxon>
        <taxon>Ochrophyta</taxon>
        <taxon>Bacillariophyta</taxon>
        <taxon>Coscinodiscophyceae</taxon>
        <taxon>Thalassiosirophycidae</taxon>
        <taxon>Thalassiosirales</taxon>
        <taxon>Thalassiosiraceae</taxon>
        <taxon>Thalassiosira</taxon>
    </lineage>
</organism>
<accession>K0SIG0</accession>
<feature type="compositionally biased region" description="Polar residues" evidence="1">
    <location>
        <begin position="307"/>
        <end position="327"/>
    </location>
</feature>
<reference evidence="2 3" key="1">
    <citation type="journal article" date="2012" name="Genome Biol.">
        <title>Genome and low-iron response of an oceanic diatom adapted to chronic iron limitation.</title>
        <authorList>
            <person name="Lommer M."/>
            <person name="Specht M."/>
            <person name="Roy A.S."/>
            <person name="Kraemer L."/>
            <person name="Andreson R."/>
            <person name="Gutowska M.A."/>
            <person name="Wolf J."/>
            <person name="Bergner S.V."/>
            <person name="Schilhabel M.B."/>
            <person name="Klostermeier U.C."/>
            <person name="Beiko R.G."/>
            <person name="Rosenstiel P."/>
            <person name="Hippler M."/>
            <person name="Laroche J."/>
        </authorList>
    </citation>
    <scope>NUCLEOTIDE SEQUENCE [LARGE SCALE GENOMIC DNA]</scope>
    <source>
        <strain evidence="2 3">CCMP1005</strain>
    </source>
</reference>
<proteinExistence type="predicted"/>
<keyword evidence="3" id="KW-1185">Reference proteome</keyword>
<gene>
    <name evidence="2" type="ORF">THAOC_14523</name>
</gene>
<feature type="region of interest" description="Disordered" evidence="1">
    <location>
        <begin position="131"/>
        <end position="287"/>
    </location>
</feature>